<dbReference type="OrthoDB" id="120976at2759"/>
<feature type="domain" description="NACHT" evidence="2">
    <location>
        <begin position="332"/>
        <end position="489"/>
    </location>
</feature>
<evidence type="ECO:0000313" key="3">
    <source>
        <dbReference type="EMBL" id="OAQ24803.1"/>
    </source>
</evidence>
<keyword evidence="4" id="KW-1185">Reference proteome</keyword>
<feature type="compositionally biased region" description="Acidic residues" evidence="1">
    <location>
        <begin position="708"/>
        <end position="737"/>
    </location>
</feature>
<proteinExistence type="predicted"/>
<dbReference type="AlphaFoldDB" id="A0A197JIJ4"/>
<accession>A0A197JIJ4</accession>
<dbReference type="InterPro" id="IPR007111">
    <property type="entry name" value="NACHT_NTPase"/>
</dbReference>
<dbReference type="Proteomes" id="UP000078512">
    <property type="component" value="Unassembled WGS sequence"/>
</dbReference>
<feature type="region of interest" description="Disordered" evidence="1">
    <location>
        <begin position="680"/>
        <end position="740"/>
    </location>
</feature>
<evidence type="ECO:0000256" key="1">
    <source>
        <dbReference type="SAM" id="MobiDB-lite"/>
    </source>
</evidence>
<name>A0A197JIJ4_9FUNG</name>
<organism evidence="3 4">
    <name type="scientific">Linnemannia elongata AG-77</name>
    <dbReference type="NCBI Taxonomy" id="1314771"/>
    <lineage>
        <taxon>Eukaryota</taxon>
        <taxon>Fungi</taxon>
        <taxon>Fungi incertae sedis</taxon>
        <taxon>Mucoromycota</taxon>
        <taxon>Mortierellomycotina</taxon>
        <taxon>Mortierellomycetes</taxon>
        <taxon>Mortierellales</taxon>
        <taxon>Mortierellaceae</taxon>
        <taxon>Linnemannia</taxon>
    </lineage>
</organism>
<dbReference type="SUPFAM" id="SSF52540">
    <property type="entry name" value="P-loop containing nucleoside triphosphate hydrolases"/>
    <property type="match status" value="1"/>
</dbReference>
<gene>
    <name evidence="3" type="ORF">K457DRAFT_802034</name>
</gene>
<reference evidence="3 4" key="1">
    <citation type="submission" date="2016-05" db="EMBL/GenBank/DDBJ databases">
        <title>Genome sequencing reveals origins of a unique bacterial endosymbiosis in the earliest lineages of terrestrial Fungi.</title>
        <authorList>
            <consortium name="DOE Joint Genome Institute"/>
            <person name="Uehling J."/>
            <person name="Gryganskyi A."/>
            <person name="Hameed K."/>
            <person name="Tschaplinski T."/>
            <person name="Misztal P."/>
            <person name="Wu S."/>
            <person name="Desiro A."/>
            <person name="Vande Pol N."/>
            <person name="Du Z.-Y."/>
            <person name="Zienkiewicz A."/>
            <person name="Zienkiewicz K."/>
            <person name="Morin E."/>
            <person name="Tisserant E."/>
            <person name="Splivallo R."/>
            <person name="Hainaut M."/>
            <person name="Henrissat B."/>
            <person name="Ohm R."/>
            <person name="Kuo A."/>
            <person name="Yan J."/>
            <person name="Lipzen A."/>
            <person name="Nolan M."/>
            <person name="Labutti K."/>
            <person name="Barry K."/>
            <person name="Goldstein A."/>
            <person name="Labbe J."/>
            <person name="Schadt C."/>
            <person name="Tuskan G."/>
            <person name="Grigoriev I."/>
            <person name="Martin F."/>
            <person name="Vilgalys R."/>
            <person name="Bonito G."/>
        </authorList>
    </citation>
    <scope>NUCLEOTIDE SEQUENCE [LARGE SCALE GENOMIC DNA]</scope>
    <source>
        <strain evidence="3 4">AG-77</strain>
    </source>
</reference>
<protein>
    <recommendedName>
        <fullName evidence="2">NACHT domain-containing protein</fullName>
    </recommendedName>
</protein>
<sequence length="927" mass="103140">MATPAYFTSQSSTSTCLETFFFTHIHKHQPTYKKFQTKNTYNSFQQSIIADLDTLSACLKSEKVAPSRLHPNKVKVNTRILKRSVSPVLSPPSSALSMTLSSSETAPLAIESATTNFSLPLEGHHETSLSNAELTNNTQNCEGCLGKNKNSSRVPFDMTASNGCPTTQRGDLSAVSGCESDNQSPANNSDVNCVDPYGSTVNQKSYSQLPTPLVCVQAEKHLESSSENKVTHVVAMPAHQPSKFPRADSGKPLVCSPWMIPRLVPTSFALDQPVRARDVESLLKELRYKKVREYSLPNFIPLRAKATLRDSNDNSFPLLDKVNNFLESKNEVFLILGDAGSGKTSFCKHLDYILWNSYKPGGMIPVHIDLHTIYRPEHDLIKKQLRADGFSNVKIQEMLHNRRFLLICDGYDECGITTNLHTTNKLNRTGQRNVKMVISCRTTLFSRGYQGLFHPHGADKYHDTSSDLFEEATIVPFTEDDVKAYIHQYICGTAMQDLADDRPRWTVEKFMDTFSTITGLSGLVKNPFVLWLALRVLPSLMSDALASTAKNGTTRAQLLDRFFENWVGVNKSRIQRRTKLKPKVFTVFQDLCDSEGGFKGCVTDFLTNLSAAMFEHQGYSPVVKYEHVKEEITWKGEFFGRTIKSTLLRDASPLNRAGDQYRFIHDTFFDYFRSLAFYTPDQGEDDGSDDGEDNDSDDSQGDDTNSSEGDETDDGDEEDSDSSEMDDSGEGAGDNEGDGGGILGPSDFFFIGLTGEVVEPRAESTARLVETAVHLVGTEIRLAETVARHTVAMDLPMGTATGLVETAMQLMANEDLMAFSVDLLEEAAVLVEMTTTLMEARMAPRRTGTALVRARMVPVPKKRVAQPNPVRPHLATHSPGRMFSRTRMYWNYWWTASIRTLALKSASLSTSSSPSCRLFPVWPRLIL</sequence>
<dbReference type="Pfam" id="PF05729">
    <property type="entry name" value="NACHT"/>
    <property type="match status" value="1"/>
</dbReference>
<dbReference type="Gene3D" id="3.40.50.300">
    <property type="entry name" value="P-loop containing nucleotide triphosphate hydrolases"/>
    <property type="match status" value="1"/>
</dbReference>
<feature type="compositionally biased region" description="Acidic residues" evidence="1">
    <location>
        <begin position="682"/>
        <end position="701"/>
    </location>
</feature>
<evidence type="ECO:0000313" key="4">
    <source>
        <dbReference type="Proteomes" id="UP000078512"/>
    </source>
</evidence>
<evidence type="ECO:0000259" key="2">
    <source>
        <dbReference type="Pfam" id="PF05729"/>
    </source>
</evidence>
<dbReference type="EMBL" id="KV442087">
    <property type="protein sequence ID" value="OAQ24803.1"/>
    <property type="molecule type" value="Genomic_DNA"/>
</dbReference>
<dbReference type="InterPro" id="IPR027417">
    <property type="entry name" value="P-loop_NTPase"/>
</dbReference>